<evidence type="ECO:0000256" key="1">
    <source>
        <dbReference type="SAM" id="MobiDB-lite"/>
    </source>
</evidence>
<feature type="signal peptide" evidence="2">
    <location>
        <begin position="1"/>
        <end position="19"/>
    </location>
</feature>
<name>A0ABQ0CU44_9HYPO</name>
<feature type="compositionally biased region" description="Low complexity" evidence="1">
    <location>
        <begin position="97"/>
        <end position="110"/>
    </location>
</feature>
<feature type="compositionally biased region" description="Polar residues" evidence="1">
    <location>
        <begin position="368"/>
        <end position="387"/>
    </location>
</feature>
<sequence length="588" mass="60824">MVRLENLLILSLNLVHARSQDGHLGAAVLQRNTGNDSASYASNLKRLHHTVRRARSIIEDRDASIPVPESELHSILAKIEDLENQVKALLQGGDASSASAAAGSRSGTSANHDSSDQDCDADNSSHDLGARAVVDSDGKVSGHSLFRRNANCSMKSAVKGKKDGEAGVPSGESPGSGPDGSGSDGDSSETGTESPEDSPEEPSSTGSSRVNSSSPATVVAADDTSAESSGSPEASDVMDEETSSSMPNQKNVLQGDIPTKASATAAADTIPTQDVSATREHIEIQTLPVNGEYITTTVTSTRTRLSTVAVAMKHSSTGVAQKAEMEDNKPTSPTVPVTETNEGPDSADTDEPSTVASPPSVGGFRKYTNGTTTVERVSNGTTENKIVSGNKDKNVAAAQAPSKQAQDAVPDAKPSSPQKNQPNLAKSGSNASNVTQPEAVNRVHEKLMSLVAPGARLESSNASRTAGGISETAAQPTAVERFVNGTVADKFFNSTSQESAPSSKPDQNREPGSVSPQVKIVSVVPVRPKPSGGGASAWTVPPTAKPGPSSSVTGPANVTSVRPLSGFKTIRTPQSRHSMNVERRDERS</sequence>
<feature type="region of interest" description="Disordered" evidence="1">
    <location>
        <begin position="97"/>
        <end position="126"/>
    </location>
</feature>
<keyword evidence="2" id="KW-0732">Signal</keyword>
<dbReference type="Proteomes" id="UP001562357">
    <property type="component" value="Unassembled WGS sequence"/>
</dbReference>
<proteinExistence type="predicted"/>
<feature type="compositionally biased region" description="Polar residues" evidence="1">
    <location>
        <begin position="330"/>
        <end position="343"/>
    </location>
</feature>
<feature type="region of interest" description="Disordered" evidence="1">
    <location>
        <begin position="315"/>
        <end position="477"/>
    </location>
</feature>
<feature type="compositionally biased region" description="Polar residues" evidence="1">
    <location>
        <begin position="243"/>
        <end position="252"/>
    </location>
</feature>
<comment type="caution">
    <text evidence="3">The sequence shown here is derived from an EMBL/GenBank/DDBJ whole genome shotgun (WGS) entry which is preliminary data.</text>
</comment>
<accession>A0ABQ0CU44</accession>
<protein>
    <submittedName>
        <fullName evidence="3">Uncharacterized protein</fullName>
    </submittedName>
</protein>
<dbReference type="EMBL" id="BAAFGZ010000236">
    <property type="protein sequence ID" value="GAB0136971.1"/>
    <property type="molecule type" value="Genomic_DNA"/>
</dbReference>
<feature type="region of interest" description="Disordered" evidence="1">
    <location>
        <begin position="156"/>
        <end position="277"/>
    </location>
</feature>
<evidence type="ECO:0000256" key="2">
    <source>
        <dbReference type="SAM" id="SignalP"/>
    </source>
</evidence>
<evidence type="ECO:0000313" key="4">
    <source>
        <dbReference type="Proteomes" id="UP001562357"/>
    </source>
</evidence>
<feature type="region of interest" description="Disordered" evidence="1">
    <location>
        <begin position="490"/>
        <end position="588"/>
    </location>
</feature>
<feature type="compositionally biased region" description="Polar residues" evidence="1">
    <location>
        <begin position="492"/>
        <end position="505"/>
    </location>
</feature>
<organism evidence="3 4">
    <name type="scientific">Epichloe bromicola</name>
    <dbReference type="NCBI Taxonomy" id="79588"/>
    <lineage>
        <taxon>Eukaryota</taxon>
        <taxon>Fungi</taxon>
        <taxon>Dikarya</taxon>
        <taxon>Ascomycota</taxon>
        <taxon>Pezizomycotina</taxon>
        <taxon>Sordariomycetes</taxon>
        <taxon>Hypocreomycetidae</taxon>
        <taxon>Hypocreales</taxon>
        <taxon>Clavicipitaceae</taxon>
        <taxon>Epichloe</taxon>
    </lineage>
</organism>
<feature type="compositionally biased region" description="Basic and acidic residues" evidence="1">
    <location>
        <begin position="579"/>
        <end position="588"/>
    </location>
</feature>
<feature type="compositionally biased region" description="Low complexity" evidence="1">
    <location>
        <begin position="201"/>
        <end position="214"/>
    </location>
</feature>
<gene>
    <name evidence="3" type="primary">g5255</name>
    <name evidence="3" type="ORF">EsDP_00005255</name>
</gene>
<keyword evidence="4" id="KW-1185">Reference proteome</keyword>
<reference evidence="4" key="1">
    <citation type="submission" date="2024-06" db="EMBL/GenBank/DDBJ databases">
        <title>Draft Genome Sequences of Epichloe bromicola Strains Isolated from Elymus ciliaris.</title>
        <authorList>
            <consortium name="Epichloe bromicola genome sequencing consortium"/>
            <person name="Miura A."/>
            <person name="Imano S."/>
            <person name="Ashida A."/>
            <person name="Sato I."/>
            <person name="Chiba S."/>
            <person name="Tanaka A."/>
            <person name="Camagna M."/>
            <person name="Takemoto D."/>
        </authorList>
    </citation>
    <scope>NUCLEOTIDE SEQUENCE [LARGE SCALE GENOMIC DNA]</scope>
    <source>
        <strain evidence="4">DP</strain>
    </source>
</reference>
<feature type="chain" id="PRO_5045472050" evidence="2">
    <location>
        <begin position="20"/>
        <end position="588"/>
    </location>
</feature>
<feature type="compositionally biased region" description="Low complexity" evidence="1">
    <location>
        <begin position="184"/>
        <end position="193"/>
    </location>
</feature>
<feature type="compositionally biased region" description="Polar residues" evidence="1">
    <location>
        <begin position="415"/>
        <end position="438"/>
    </location>
</feature>
<evidence type="ECO:0000313" key="3">
    <source>
        <dbReference type="EMBL" id="GAB0136971.1"/>
    </source>
</evidence>
<feature type="compositionally biased region" description="Polar residues" evidence="1">
    <location>
        <begin position="548"/>
        <end position="562"/>
    </location>
</feature>